<sequence>MVNKFEVSTLILRVVLGITFFVHGLVKFQGGIENIVGWFASIGLPGGLAYAVAILEIAGGIALIVGLGSRAVSILLALLMLGATLKVKLAGGFLGAGQGAGYELDLALMAIAVVIAINGSKLFALDQVLFKKEKGAASTAAGNI</sequence>
<accession>A0A7X0HRD4</accession>
<proteinExistence type="inferred from homology"/>
<protein>
    <submittedName>
        <fullName evidence="8">Putative membrane protein YphA (DoxX/SURF4 family)</fullName>
    </submittedName>
</protein>
<comment type="similarity">
    <text evidence="2">Belongs to the DoxX family.</text>
</comment>
<feature type="transmembrane region" description="Helical" evidence="7">
    <location>
        <begin position="38"/>
        <end position="65"/>
    </location>
</feature>
<keyword evidence="9" id="KW-1185">Reference proteome</keyword>
<dbReference type="Pfam" id="PF07681">
    <property type="entry name" value="DoxX"/>
    <property type="match status" value="1"/>
</dbReference>
<dbReference type="Proteomes" id="UP000531594">
    <property type="component" value="Unassembled WGS sequence"/>
</dbReference>
<evidence type="ECO:0000256" key="2">
    <source>
        <dbReference type="ARBA" id="ARBA00006679"/>
    </source>
</evidence>
<keyword evidence="4 7" id="KW-0812">Transmembrane</keyword>
<dbReference type="EMBL" id="JACHGK010000006">
    <property type="protein sequence ID" value="MBB6445489.1"/>
    <property type="molecule type" value="Genomic_DNA"/>
</dbReference>
<dbReference type="InterPro" id="IPR051907">
    <property type="entry name" value="DoxX-like_oxidoreductase"/>
</dbReference>
<dbReference type="GO" id="GO:0005886">
    <property type="term" value="C:plasma membrane"/>
    <property type="evidence" value="ECO:0007669"/>
    <property type="project" value="UniProtKB-SubCell"/>
</dbReference>
<dbReference type="RefSeq" id="WP_184525569.1">
    <property type="nucleotide sequence ID" value="NZ_JACHGK010000006.1"/>
</dbReference>
<evidence type="ECO:0000256" key="1">
    <source>
        <dbReference type="ARBA" id="ARBA00004651"/>
    </source>
</evidence>
<evidence type="ECO:0000256" key="4">
    <source>
        <dbReference type="ARBA" id="ARBA00022692"/>
    </source>
</evidence>
<evidence type="ECO:0000256" key="7">
    <source>
        <dbReference type="SAM" id="Phobius"/>
    </source>
</evidence>
<dbReference type="PANTHER" id="PTHR33452:SF1">
    <property type="entry name" value="INNER MEMBRANE PROTEIN YPHA-RELATED"/>
    <property type="match status" value="1"/>
</dbReference>
<evidence type="ECO:0000313" key="8">
    <source>
        <dbReference type="EMBL" id="MBB6445489.1"/>
    </source>
</evidence>
<evidence type="ECO:0000256" key="6">
    <source>
        <dbReference type="ARBA" id="ARBA00023136"/>
    </source>
</evidence>
<reference evidence="8 9" key="1">
    <citation type="submission" date="2020-08" db="EMBL/GenBank/DDBJ databases">
        <title>Genomic Encyclopedia of Type Strains, Phase IV (KMG-IV): sequencing the most valuable type-strain genomes for metagenomic binning, comparative biology and taxonomic classification.</title>
        <authorList>
            <person name="Goeker M."/>
        </authorList>
    </citation>
    <scope>NUCLEOTIDE SEQUENCE [LARGE SCALE GENOMIC DNA]</scope>
    <source>
        <strain evidence="8 9">DSM 5391</strain>
    </source>
</reference>
<feature type="transmembrane region" description="Helical" evidence="7">
    <location>
        <begin position="106"/>
        <end position="124"/>
    </location>
</feature>
<evidence type="ECO:0000256" key="3">
    <source>
        <dbReference type="ARBA" id="ARBA00022475"/>
    </source>
</evidence>
<dbReference type="AlphaFoldDB" id="A0A7X0HRD4"/>
<keyword evidence="6 7" id="KW-0472">Membrane</keyword>
<dbReference type="PANTHER" id="PTHR33452">
    <property type="entry name" value="OXIDOREDUCTASE CATD-RELATED"/>
    <property type="match status" value="1"/>
</dbReference>
<keyword evidence="3" id="KW-1003">Cell membrane</keyword>
<organism evidence="8 9">
    <name type="scientific">Bacillus benzoevorans</name>
    <dbReference type="NCBI Taxonomy" id="1456"/>
    <lineage>
        <taxon>Bacteria</taxon>
        <taxon>Bacillati</taxon>
        <taxon>Bacillota</taxon>
        <taxon>Bacilli</taxon>
        <taxon>Bacillales</taxon>
        <taxon>Bacillaceae</taxon>
        <taxon>Bacillus</taxon>
    </lineage>
</organism>
<keyword evidence="5 7" id="KW-1133">Transmembrane helix</keyword>
<comment type="subcellular location">
    <subcellularLocation>
        <location evidence="1">Cell membrane</location>
        <topology evidence="1">Multi-pass membrane protein</topology>
    </subcellularLocation>
</comment>
<feature type="transmembrane region" description="Helical" evidence="7">
    <location>
        <begin position="7"/>
        <end position="26"/>
    </location>
</feature>
<feature type="transmembrane region" description="Helical" evidence="7">
    <location>
        <begin position="72"/>
        <end position="94"/>
    </location>
</feature>
<evidence type="ECO:0000256" key="5">
    <source>
        <dbReference type="ARBA" id="ARBA00022989"/>
    </source>
</evidence>
<evidence type="ECO:0000313" key="9">
    <source>
        <dbReference type="Proteomes" id="UP000531594"/>
    </source>
</evidence>
<name>A0A7X0HRD4_9BACI</name>
<gene>
    <name evidence="8" type="ORF">HNR53_002108</name>
</gene>
<comment type="caution">
    <text evidence="8">The sequence shown here is derived from an EMBL/GenBank/DDBJ whole genome shotgun (WGS) entry which is preliminary data.</text>
</comment>
<dbReference type="InterPro" id="IPR032808">
    <property type="entry name" value="DoxX"/>
</dbReference>